<dbReference type="SMART" id="SM00442">
    <property type="entry name" value="FGF"/>
    <property type="match status" value="1"/>
</dbReference>
<dbReference type="Proteomes" id="UP001162164">
    <property type="component" value="Unassembled WGS sequence"/>
</dbReference>
<organism evidence="2 3">
    <name type="scientific">Molorchus minor</name>
    <dbReference type="NCBI Taxonomy" id="1323400"/>
    <lineage>
        <taxon>Eukaryota</taxon>
        <taxon>Metazoa</taxon>
        <taxon>Ecdysozoa</taxon>
        <taxon>Arthropoda</taxon>
        <taxon>Hexapoda</taxon>
        <taxon>Insecta</taxon>
        <taxon>Pterygota</taxon>
        <taxon>Neoptera</taxon>
        <taxon>Endopterygota</taxon>
        <taxon>Coleoptera</taxon>
        <taxon>Polyphaga</taxon>
        <taxon>Cucujiformia</taxon>
        <taxon>Chrysomeloidea</taxon>
        <taxon>Cerambycidae</taxon>
        <taxon>Lamiinae</taxon>
        <taxon>Monochamini</taxon>
        <taxon>Molorchus</taxon>
    </lineage>
</organism>
<evidence type="ECO:0000313" key="3">
    <source>
        <dbReference type="Proteomes" id="UP001162164"/>
    </source>
</evidence>
<evidence type="ECO:0000256" key="1">
    <source>
        <dbReference type="ARBA" id="ARBA00007936"/>
    </source>
</evidence>
<sequence length="135" mass="15147">MDGNSRLFGYQMRLYCETGYNLTIRPNGEILGTQDDADGDSYMEISSGGNVSLVKLLGMNTNMYVCYRGNGELYGEADPSNPGTVFIEDFLGSYSTYKSALYPEWYIGIKKNGLPKKGFRTKHGQKAIKFLPRRL</sequence>
<dbReference type="Gene3D" id="2.80.10.50">
    <property type="match status" value="1"/>
</dbReference>
<comment type="similarity">
    <text evidence="1">Belongs to the heparin-binding growth factors family.</text>
</comment>
<comment type="caution">
    <text evidence="2">The sequence shown here is derived from an EMBL/GenBank/DDBJ whole genome shotgun (WGS) entry which is preliminary data.</text>
</comment>
<gene>
    <name evidence="2" type="ORF">NQ317_001707</name>
</gene>
<evidence type="ECO:0000313" key="2">
    <source>
        <dbReference type="EMBL" id="KAJ8972686.1"/>
    </source>
</evidence>
<evidence type="ECO:0008006" key="4">
    <source>
        <dbReference type="Google" id="ProtNLM"/>
    </source>
</evidence>
<dbReference type="PANTHER" id="PTHR11486">
    <property type="entry name" value="FIBROBLAST GROWTH FACTOR"/>
    <property type="match status" value="1"/>
</dbReference>
<keyword evidence="3" id="KW-1185">Reference proteome</keyword>
<dbReference type="InterPro" id="IPR002209">
    <property type="entry name" value="Fibroblast_GF_fam"/>
</dbReference>
<protein>
    <recommendedName>
        <fullName evidence="4">Fibroblast growth factor</fullName>
    </recommendedName>
</protein>
<dbReference type="EMBL" id="JAPWTJ010001311">
    <property type="protein sequence ID" value="KAJ8972686.1"/>
    <property type="molecule type" value="Genomic_DNA"/>
</dbReference>
<dbReference type="InterPro" id="IPR008996">
    <property type="entry name" value="IL1/FGF"/>
</dbReference>
<dbReference type="SUPFAM" id="SSF50353">
    <property type="entry name" value="Cytokine"/>
    <property type="match status" value="1"/>
</dbReference>
<proteinExistence type="inferred from homology"/>
<dbReference type="InterPro" id="IPR056378">
    <property type="entry name" value="Let-756-like_FGF"/>
</dbReference>
<accession>A0ABQ9J4I5</accession>
<dbReference type="Pfam" id="PF00167">
    <property type="entry name" value="FGF"/>
    <property type="match status" value="1"/>
</dbReference>
<dbReference type="CDD" id="cd00058">
    <property type="entry name" value="beta-trefoil_FGF"/>
    <property type="match status" value="1"/>
</dbReference>
<name>A0ABQ9J4I5_9CUCU</name>
<reference evidence="2" key="1">
    <citation type="journal article" date="2023" name="Insect Mol. Biol.">
        <title>Genome sequencing provides insights into the evolution of gene families encoding plant cell wall-degrading enzymes in longhorned beetles.</title>
        <authorList>
            <person name="Shin N.R."/>
            <person name="Okamura Y."/>
            <person name="Kirsch R."/>
            <person name="Pauchet Y."/>
        </authorList>
    </citation>
    <scope>NUCLEOTIDE SEQUENCE</scope>
    <source>
        <strain evidence="2">MMC_N1</strain>
    </source>
</reference>